<gene>
    <name evidence="2" type="ORF">CTI12_AA239510</name>
</gene>
<dbReference type="Proteomes" id="UP000245207">
    <property type="component" value="Unassembled WGS sequence"/>
</dbReference>
<sequence>MSSNPDTIDISSDSSSSESAPSGWANYFPPCASSSVTKKSKKRGKEPSAFEDLPTPPPYVSDSSYSDLPSYAPSFHSDDKEPVCLAIDENAATSSRRNPKPKPAKQVLGLPSPKVWDAMQNQAKGVHKTMPGF</sequence>
<accession>A0A2U1NQQ4</accession>
<evidence type="ECO:0000313" key="2">
    <source>
        <dbReference type="EMBL" id="PWA75836.1"/>
    </source>
</evidence>
<name>A0A2U1NQQ4_ARTAN</name>
<comment type="caution">
    <text evidence="2">The sequence shown here is derived from an EMBL/GenBank/DDBJ whole genome shotgun (WGS) entry which is preliminary data.</text>
</comment>
<keyword evidence="3" id="KW-1185">Reference proteome</keyword>
<feature type="compositionally biased region" description="Low complexity" evidence="1">
    <location>
        <begin position="60"/>
        <end position="74"/>
    </location>
</feature>
<protein>
    <submittedName>
        <fullName evidence="2">Uncharacterized protein</fullName>
    </submittedName>
</protein>
<organism evidence="2 3">
    <name type="scientific">Artemisia annua</name>
    <name type="common">Sweet wormwood</name>
    <dbReference type="NCBI Taxonomy" id="35608"/>
    <lineage>
        <taxon>Eukaryota</taxon>
        <taxon>Viridiplantae</taxon>
        <taxon>Streptophyta</taxon>
        <taxon>Embryophyta</taxon>
        <taxon>Tracheophyta</taxon>
        <taxon>Spermatophyta</taxon>
        <taxon>Magnoliopsida</taxon>
        <taxon>eudicotyledons</taxon>
        <taxon>Gunneridae</taxon>
        <taxon>Pentapetalae</taxon>
        <taxon>asterids</taxon>
        <taxon>campanulids</taxon>
        <taxon>Asterales</taxon>
        <taxon>Asteraceae</taxon>
        <taxon>Asteroideae</taxon>
        <taxon>Anthemideae</taxon>
        <taxon>Artemisiinae</taxon>
        <taxon>Artemisia</taxon>
    </lineage>
</organism>
<feature type="compositionally biased region" description="Low complexity" evidence="1">
    <location>
        <begin position="1"/>
        <end position="22"/>
    </location>
</feature>
<dbReference type="AlphaFoldDB" id="A0A2U1NQQ4"/>
<evidence type="ECO:0000256" key="1">
    <source>
        <dbReference type="SAM" id="MobiDB-lite"/>
    </source>
</evidence>
<reference evidence="2 3" key="1">
    <citation type="journal article" date="2018" name="Mol. Plant">
        <title>The genome of Artemisia annua provides insight into the evolution of Asteraceae family and artemisinin biosynthesis.</title>
        <authorList>
            <person name="Shen Q."/>
            <person name="Zhang L."/>
            <person name="Liao Z."/>
            <person name="Wang S."/>
            <person name="Yan T."/>
            <person name="Shi P."/>
            <person name="Liu M."/>
            <person name="Fu X."/>
            <person name="Pan Q."/>
            <person name="Wang Y."/>
            <person name="Lv Z."/>
            <person name="Lu X."/>
            <person name="Zhang F."/>
            <person name="Jiang W."/>
            <person name="Ma Y."/>
            <person name="Chen M."/>
            <person name="Hao X."/>
            <person name="Li L."/>
            <person name="Tang Y."/>
            <person name="Lv G."/>
            <person name="Zhou Y."/>
            <person name="Sun X."/>
            <person name="Brodelius P.E."/>
            <person name="Rose J.K.C."/>
            <person name="Tang K."/>
        </authorList>
    </citation>
    <scope>NUCLEOTIDE SEQUENCE [LARGE SCALE GENOMIC DNA]</scope>
    <source>
        <strain evidence="3">cv. Huhao1</strain>
        <tissue evidence="2">Leaf</tissue>
    </source>
</reference>
<evidence type="ECO:0000313" key="3">
    <source>
        <dbReference type="Proteomes" id="UP000245207"/>
    </source>
</evidence>
<feature type="region of interest" description="Disordered" evidence="1">
    <location>
        <begin position="1"/>
        <end position="113"/>
    </location>
</feature>
<proteinExistence type="predicted"/>
<dbReference type="EMBL" id="PKPP01002348">
    <property type="protein sequence ID" value="PWA75836.1"/>
    <property type="molecule type" value="Genomic_DNA"/>
</dbReference>